<dbReference type="InterPro" id="IPR002575">
    <property type="entry name" value="Aminoglycoside_PTrfase"/>
</dbReference>
<evidence type="ECO:0000313" key="3">
    <source>
        <dbReference type="Proteomes" id="UP000809621"/>
    </source>
</evidence>
<evidence type="ECO:0000259" key="1">
    <source>
        <dbReference type="Pfam" id="PF01636"/>
    </source>
</evidence>
<organism evidence="2 3">
    <name type="scientific">Vibrio ulleungensis</name>
    <dbReference type="NCBI Taxonomy" id="2807619"/>
    <lineage>
        <taxon>Bacteria</taxon>
        <taxon>Pseudomonadati</taxon>
        <taxon>Pseudomonadota</taxon>
        <taxon>Gammaproteobacteria</taxon>
        <taxon>Vibrionales</taxon>
        <taxon>Vibrionaceae</taxon>
        <taxon>Vibrio</taxon>
    </lineage>
</organism>
<accession>A0ABS2HFY5</accession>
<dbReference type="InterPro" id="IPR011009">
    <property type="entry name" value="Kinase-like_dom_sf"/>
</dbReference>
<evidence type="ECO:0000313" key="2">
    <source>
        <dbReference type="EMBL" id="MBM7035033.1"/>
    </source>
</evidence>
<comment type="caution">
    <text evidence="2">The sequence shown here is derived from an EMBL/GenBank/DDBJ whole genome shotgun (WGS) entry which is preliminary data.</text>
</comment>
<dbReference type="Pfam" id="PF01636">
    <property type="entry name" value="APH"/>
    <property type="match status" value="1"/>
</dbReference>
<keyword evidence="2" id="KW-0808">Transferase</keyword>
<gene>
    <name evidence="2" type="ORF">JQC93_01335</name>
</gene>
<dbReference type="Proteomes" id="UP000809621">
    <property type="component" value="Unassembled WGS sequence"/>
</dbReference>
<feature type="domain" description="Aminoglycoside phosphotransferase" evidence="1">
    <location>
        <begin position="33"/>
        <end position="204"/>
    </location>
</feature>
<dbReference type="EMBL" id="JAFEUM010000001">
    <property type="protein sequence ID" value="MBM7035033.1"/>
    <property type="molecule type" value="Genomic_DNA"/>
</dbReference>
<sequence>MESKDLSQMGRASVKLAEHEGRPCVIKNNAAITEVAFYKHTAPRLNEVGVVVPEVYEINGNTLVLEYVPHAVSVDELSRSPQTFAQLAAIHEYSEPATHNMHCHHWPLNASLRALASLNLPQESLDAFEHIFAAKHLLFNHQSAISGDSNAGNWARRANGQYVQFDWERFGYGCPTIDLAPLVKGMGTLDDFERVIAHYARFGHANLPANPLRNLIVAKTWIVVEVINLLELRNKPQKNTYIEWYNKVLPSWLNKMAHAL</sequence>
<name>A0ABS2HFY5_9VIBR</name>
<dbReference type="GO" id="GO:0016301">
    <property type="term" value="F:kinase activity"/>
    <property type="evidence" value="ECO:0007669"/>
    <property type="project" value="UniProtKB-KW"/>
</dbReference>
<dbReference type="SUPFAM" id="SSF56112">
    <property type="entry name" value="Protein kinase-like (PK-like)"/>
    <property type="match status" value="1"/>
</dbReference>
<proteinExistence type="predicted"/>
<keyword evidence="2" id="KW-0418">Kinase</keyword>
<protein>
    <submittedName>
        <fullName evidence="2">Choline kinase</fullName>
    </submittedName>
</protein>
<keyword evidence="3" id="KW-1185">Reference proteome</keyword>
<reference evidence="2 3" key="1">
    <citation type="submission" date="2021-02" db="EMBL/GenBank/DDBJ databases">
        <authorList>
            <person name="Park J.-S."/>
        </authorList>
    </citation>
    <scope>NUCLEOTIDE SEQUENCE [LARGE SCALE GENOMIC DNA]</scope>
    <source>
        <strain evidence="2 3">188UL20-2</strain>
    </source>
</reference>
<dbReference type="RefSeq" id="WP_205156672.1">
    <property type="nucleotide sequence ID" value="NZ_JAFEUM010000001.1"/>
</dbReference>